<dbReference type="PANTHER" id="PTHR11926">
    <property type="entry name" value="GLUCOSYL/GLUCURONOSYL TRANSFERASES"/>
    <property type="match status" value="1"/>
</dbReference>
<sequence>MGSIEANDKKPHAVCFPMPFQGHCNPISQTGQALASQRLSHNFCQLRVQPQTLAQVQRLNDTAVSGVPPVTCLITDGVLTCALTASEELGIPSVIFWTLAACGFMGYRQYPQLIEKGLVPLKDESYLTNGYLDTVIDWIPGMKNVRLRDLPTFVRTTDPNDFMLGFTKGEADGASKASALIFNTFDALECNVLNALSSMFPHVYAIGPLQFQLNSIPDGDFKSTGSNLWSEEPECIQWLNSKEPNSVVYVNFGSIIIMSQQQMIEFAWGLANSNHSFLWIIRYDLVVGDTAMLPPEFLEQTKDRSHIASWCSQEQVLNHPSIGGFLTHNGWNSTIESICSGVPMVCWPFFADQQTNCRYCCTEWGVGMEIDNDVKRDEVEKLVRELMEGEKGKQMKNKAMEWKKLAEEAAGSNGSSTLNLDKLVTEVLLSKH</sequence>
<dbReference type="InterPro" id="IPR002213">
    <property type="entry name" value="UDP_glucos_trans"/>
</dbReference>
<dbReference type="AlphaFoldDB" id="A0A5J5BMN1"/>
<organism evidence="3 4">
    <name type="scientific">Nyssa sinensis</name>
    <dbReference type="NCBI Taxonomy" id="561372"/>
    <lineage>
        <taxon>Eukaryota</taxon>
        <taxon>Viridiplantae</taxon>
        <taxon>Streptophyta</taxon>
        <taxon>Embryophyta</taxon>
        <taxon>Tracheophyta</taxon>
        <taxon>Spermatophyta</taxon>
        <taxon>Magnoliopsida</taxon>
        <taxon>eudicotyledons</taxon>
        <taxon>Gunneridae</taxon>
        <taxon>Pentapetalae</taxon>
        <taxon>asterids</taxon>
        <taxon>Cornales</taxon>
        <taxon>Nyssaceae</taxon>
        <taxon>Nyssa</taxon>
    </lineage>
</organism>
<evidence type="ECO:0000313" key="3">
    <source>
        <dbReference type="EMBL" id="KAA8542371.1"/>
    </source>
</evidence>
<comment type="similarity">
    <text evidence="1">Belongs to the UDP-glycosyltransferase family.</text>
</comment>
<dbReference type="CDD" id="cd03784">
    <property type="entry name" value="GT1_Gtf-like"/>
    <property type="match status" value="1"/>
</dbReference>
<dbReference type="FunFam" id="3.40.50.2000:FF:000027">
    <property type="entry name" value="Glycosyltransferase"/>
    <property type="match status" value="1"/>
</dbReference>
<dbReference type="EMBL" id="CM018035">
    <property type="protein sequence ID" value="KAA8542371.1"/>
    <property type="molecule type" value="Genomic_DNA"/>
</dbReference>
<gene>
    <name evidence="3" type="ORF">F0562_023493</name>
</gene>
<proteinExistence type="inferred from homology"/>
<dbReference type="Proteomes" id="UP000325577">
    <property type="component" value="Linkage Group LG12"/>
</dbReference>
<keyword evidence="2" id="KW-0808">Transferase</keyword>
<dbReference type="SUPFAM" id="SSF53756">
    <property type="entry name" value="UDP-Glycosyltransferase/glycogen phosphorylase"/>
    <property type="match status" value="1"/>
</dbReference>
<dbReference type="FunFam" id="3.40.50.2000:FF:000430">
    <property type="entry name" value="Glycosyltransferase"/>
    <property type="match status" value="1"/>
</dbReference>
<dbReference type="Pfam" id="PF00201">
    <property type="entry name" value="UDPGT"/>
    <property type="match status" value="1"/>
</dbReference>
<name>A0A5J5BMN1_9ASTE</name>
<evidence type="ECO:0000256" key="1">
    <source>
        <dbReference type="ARBA" id="ARBA00009995"/>
    </source>
</evidence>
<evidence type="ECO:0000313" key="4">
    <source>
        <dbReference type="Proteomes" id="UP000325577"/>
    </source>
</evidence>
<evidence type="ECO:0000256" key="2">
    <source>
        <dbReference type="ARBA" id="ARBA00022679"/>
    </source>
</evidence>
<keyword evidence="4" id="KW-1185">Reference proteome</keyword>
<dbReference type="PANTHER" id="PTHR11926:SF1409">
    <property type="entry name" value="GLYCOSYLTRANSFERASE"/>
    <property type="match status" value="1"/>
</dbReference>
<accession>A0A5J5BMN1</accession>
<dbReference type="GO" id="GO:0080043">
    <property type="term" value="F:quercetin 3-O-glucosyltransferase activity"/>
    <property type="evidence" value="ECO:0007669"/>
    <property type="project" value="TreeGrafter"/>
</dbReference>
<protein>
    <recommendedName>
        <fullName evidence="5">Glycosyltransferase</fullName>
    </recommendedName>
</protein>
<evidence type="ECO:0008006" key="5">
    <source>
        <dbReference type="Google" id="ProtNLM"/>
    </source>
</evidence>
<reference evidence="3 4" key="1">
    <citation type="submission" date="2019-09" db="EMBL/GenBank/DDBJ databases">
        <title>A chromosome-level genome assembly of the Chinese tupelo Nyssa sinensis.</title>
        <authorList>
            <person name="Yang X."/>
            <person name="Kang M."/>
            <person name="Yang Y."/>
            <person name="Xiong H."/>
            <person name="Wang M."/>
            <person name="Zhang Z."/>
            <person name="Wang Z."/>
            <person name="Wu H."/>
            <person name="Ma T."/>
            <person name="Liu J."/>
            <person name="Xi Z."/>
        </authorList>
    </citation>
    <scope>NUCLEOTIDE SEQUENCE [LARGE SCALE GENOMIC DNA]</scope>
    <source>
        <strain evidence="3">J267</strain>
        <tissue evidence="3">Leaf</tissue>
    </source>
</reference>
<dbReference type="GO" id="GO:0080044">
    <property type="term" value="F:quercetin 7-O-glucosyltransferase activity"/>
    <property type="evidence" value="ECO:0007669"/>
    <property type="project" value="TreeGrafter"/>
</dbReference>
<dbReference type="OrthoDB" id="5835829at2759"/>
<dbReference type="Gene3D" id="3.40.50.2000">
    <property type="entry name" value="Glycogen Phosphorylase B"/>
    <property type="match status" value="3"/>
</dbReference>